<dbReference type="Pfam" id="PF00041">
    <property type="entry name" value="fn3"/>
    <property type="match status" value="8"/>
</dbReference>
<dbReference type="EMBL" id="CAWYQH010000097">
    <property type="protein sequence ID" value="CAK8684471.1"/>
    <property type="molecule type" value="Genomic_DNA"/>
</dbReference>
<feature type="domain" description="Fibronectin type-III" evidence="1">
    <location>
        <begin position="224"/>
        <end position="320"/>
    </location>
</feature>
<accession>A0ABP0FXZ8</accession>
<gene>
    <name evidence="2" type="ORF">CVLEPA_LOCUS15453</name>
</gene>
<proteinExistence type="predicted"/>
<dbReference type="PRINTS" id="PR00014">
    <property type="entry name" value="FNTYPEIII"/>
</dbReference>
<name>A0ABP0FXZ8_CLALP</name>
<dbReference type="PANTHER" id="PTHR46957:SF3">
    <property type="entry name" value="CYTOKINE RECEPTOR"/>
    <property type="match status" value="1"/>
</dbReference>
<feature type="domain" description="Fibronectin type-III" evidence="1">
    <location>
        <begin position="132"/>
        <end position="223"/>
    </location>
</feature>
<feature type="domain" description="Fibronectin type-III" evidence="1">
    <location>
        <begin position="504"/>
        <end position="597"/>
    </location>
</feature>
<dbReference type="Gene3D" id="2.60.40.10">
    <property type="entry name" value="Immunoglobulins"/>
    <property type="match status" value="8"/>
</dbReference>
<reference evidence="2 3" key="1">
    <citation type="submission" date="2024-02" db="EMBL/GenBank/DDBJ databases">
        <authorList>
            <person name="Daric V."/>
            <person name="Darras S."/>
        </authorList>
    </citation>
    <scope>NUCLEOTIDE SEQUENCE [LARGE SCALE GENOMIC DNA]</scope>
</reference>
<protein>
    <recommendedName>
        <fullName evidence="1">Fibronectin type-III domain-containing protein</fullName>
    </recommendedName>
</protein>
<feature type="domain" description="Fibronectin type-III" evidence="1">
    <location>
        <begin position="689"/>
        <end position="792"/>
    </location>
</feature>
<dbReference type="Proteomes" id="UP001642483">
    <property type="component" value="Unassembled WGS sequence"/>
</dbReference>
<dbReference type="InterPro" id="IPR050713">
    <property type="entry name" value="RTP_Phos/Ushers"/>
</dbReference>
<feature type="domain" description="Fibronectin type-III" evidence="1">
    <location>
        <begin position="321"/>
        <end position="409"/>
    </location>
</feature>
<feature type="domain" description="Fibronectin type-III" evidence="1">
    <location>
        <begin position="410"/>
        <end position="503"/>
    </location>
</feature>
<sequence length="831" mass="90067">MFADLRFIVALLATNLFSSAAGFAGIVLTTTALPSPSEFKASSPTVNTINLSWNPPKGNFTGYYFYYTYGSNSMPEKPSMTFYDPSASSFLMTGLKENCEYIFQISAFAGFPPKSVASERSNFAFETTAPGRSYPLNIIQATSTSISLEWQPVDGSVLSVTYNLSWTSASTQRSGSKSGITTTSTTAYGLTPGTEYSFTIAAANAVGSGMFSEQTKSITFPRPPFNLTVTSTTENAVTLSWLLPESNYTGYNVYSTLRGHPMPLTARFKSTNTSAKIIQVTGLKPNSDYIFQISSFAGLQPSFTAESERSNFAQATTVPEKLSPPRVINTTKTSAFLEWIEADGEVVAVTYSLSWTSNNISNSSTRITSLLYNVEHLTAGTEYKFTVRAENSAGLGEISETTMAVTVPDIPCNFTTHTTTETSVKLSWSLPDGPASGYNIYYALSNQSLPTNKLIRINKESAVSFLLTGLASNSKYLFQLTSFREVDSVFVESERSGFLSAITIPSTLKEPTITTLTTTSISLKWKKAEGTAIIVTYELAWNSSTEEGADRKSDITSTSSNVTNLTPGTRYSFTVKTKNRAGVGSPSSSTVSYTYPAQPSKPLLSRALHGKITTLLVNWTKPEGNVERYRVKVYLGHIVAFDGETNDVFIVATGLEPGAAYVATVAAISGDVQGLEPDKSSANRTSPPTPTNVVLKLPLTGDGTTHLNVTWKMPNIPFLVKSYNVTLTSSQGFQVTKKYFASSKSPTTCLVGNLKPGEVYEATIQALTPSSKALVASSDPSLPSNSQSTGYTSSRLHYSWQPRVVNKLKTSKDFTNSENTSWELLQDFEFK</sequence>
<keyword evidence="3" id="KW-1185">Reference proteome</keyword>
<evidence type="ECO:0000313" key="3">
    <source>
        <dbReference type="Proteomes" id="UP001642483"/>
    </source>
</evidence>
<dbReference type="SUPFAM" id="SSF49265">
    <property type="entry name" value="Fibronectin type III"/>
    <property type="match status" value="5"/>
</dbReference>
<dbReference type="CDD" id="cd00063">
    <property type="entry name" value="FN3"/>
    <property type="match status" value="7"/>
</dbReference>
<feature type="domain" description="Fibronectin type-III" evidence="1">
    <location>
        <begin position="35"/>
        <end position="131"/>
    </location>
</feature>
<dbReference type="InterPro" id="IPR003961">
    <property type="entry name" value="FN3_dom"/>
</dbReference>
<dbReference type="PROSITE" id="PS50853">
    <property type="entry name" value="FN3"/>
    <property type="match status" value="8"/>
</dbReference>
<organism evidence="2 3">
    <name type="scientific">Clavelina lepadiformis</name>
    <name type="common">Light-bulb sea squirt</name>
    <name type="synonym">Ascidia lepadiformis</name>
    <dbReference type="NCBI Taxonomy" id="159417"/>
    <lineage>
        <taxon>Eukaryota</taxon>
        <taxon>Metazoa</taxon>
        <taxon>Chordata</taxon>
        <taxon>Tunicata</taxon>
        <taxon>Ascidiacea</taxon>
        <taxon>Aplousobranchia</taxon>
        <taxon>Clavelinidae</taxon>
        <taxon>Clavelina</taxon>
    </lineage>
</organism>
<dbReference type="InterPro" id="IPR036116">
    <property type="entry name" value="FN3_sf"/>
</dbReference>
<evidence type="ECO:0000259" key="1">
    <source>
        <dbReference type="PROSITE" id="PS50853"/>
    </source>
</evidence>
<comment type="caution">
    <text evidence="2">The sequence shown here is derived from an EMBL/GenBank/DDBJ whole genome shotgun (WGS) entry which is preliminary data.</text>
</comment>
<evidence type="ECO:0000313" key="2">
    <source>
        <dbReference type="EMBL" id="CAK8684471.1"/>
    </source>
</evidence>
<dbReference type="PANTHER" id="PTHR46957">
    <property type="entry name" value="CYTOKINE RECEPTOR"/>
    <property type="match status" value="1"/>
</dbReference>
<feature type="domain" description="Fibronectin type-III" evidence="1">
    <location>
        <begin position="598"/>
        <end position="688"/>
    </location>
</feature>
<dbReference type="SMART" id="SM00060">
    <property type="entry name" value="FN3"/>
    <property type="match status" value="8"/>
</dbReference>
<dbReference type="InterPro" id="IPR013783">
    <property type="entry name" value="Ig-like_fold"/>
</dbReference>